<feature type="transmembrane region" description="Helical" evidence="7">
    <location>
        <begin position="40"/>
        <end position="66"/>
    </location>
</feature>
<keyword evidence="2" id="KW-0813">Transport</keyword>
<dbReference type="AlphaFoldDB" id="A0A455U380"/>
<dbReference type="EMBL" id="AP019514">
    <property type="protein sequence ID" value="BBI58931.1"/>
    <property type="molecule type" value="Genomic_DNA"/>
</dbReference>
<dbReference type="PANTHER" id="PTHR23517:SF2">
    <property type="entry name" value="MULTIDRUG RESISTANCE PROTEIN MDTH"/>
    <property type="match status" value="1"/>
</dbReference>
<feature type="domain" description="Major facilitator superfamily (MFS) profile" evidence="8">
    <location>
        <begin position="1"/>
        <end position="270"/>
    </location>
</feature>
<feature type="transmembrane region" description="Helical" evidence="7">
    <location>
        <begin position="157"/>
        <end position="177"/>
    </location>
</feature>
<dbReference type="InterPro" id="IPR050171">
    <property type="entry name" value="MFS_Transporters"/>
</dbReference>
<sequence length="275" mass="29931">MALLADQTREEIRTGAMATIGLSIGVSFAIAMVLGPWLAAWAGLAGVFWFTALLTLVGLLVLWRWIPAAPRRRRHRDVGMDRQQFKSVITRPDLWRLDLSIFALHLVLMAIFVAVPFRLLNAGVAIEYHGLAYLGIMALSFVAMVPLIIVAEKQQRMRLMCLVAIGAIVFSLAGLGLPLSPGYWLFVWLFVFFTGFNLLEATLPSMLSKLAPAGAKGTAMGVYSTSQFFGAFLGGTLGGLLAHYGGLNAVFYWLCRTGVVLVDCYVADARTATAL</sequence>
<name>A0A455U380_9GAMM</name>
<keyword evidence="4 7" id="KW-0812">Transmembrane</keyword>
<feature type="transmembrane region" description="Helical" evidence="7">
    <location>
        <begin position="228"/>
        <end position="254"/>
    </location>
</feature>
<keyword evidence="5 7" id="KW-1133">Transmembrane helix</keyword>
<organism evidence="9 10">
    <name type="scientific">Vreelandella sulfidaeris</name>
    <dbReference type="NCBI Taxonomy" id="115553"/>
    <lineage>
        <taxon>Bacteria</taxon>
        <taxon>Pseudomonadati</taxon>
        <taxon>Pseudomonadota</taxon>
        <taxon>Gammaproteobacteria</taxon>
        <taxon>Oceanospirillales</taxon>
        <taxon>Halomonadaceae</taxon>
        <taxon>Vreelandella</taxon>
    </lineage>
</organism>
<dbReference type="Gene3D" id="1.20.1250.20">
    <property type="entry name" value="MFS general substrate transporter like domains"/>
    <property type="match status" value="1"/>
</dbReference>
<dbReference type="PANTHER" id="PTHR23517">
    <property type="entry name" value="RESISTANCE PROTEIN MDTM, PUTATIVE-RELATED-RELATED"/>
    <property type="match status" value="1"/>
</dbReference>
<dbReference type="Pfam" id="PF07690">
    <property type="entry name" value="MFS_1"/>
    <property type="match status" value="1"/>
</dbReference>
<proteinExistence type="predicted"/>
<evidence type="ECO:0000259" key="8">
    <source>
        <dbReference type="PROSITE" id="PS50850"/>
    </source>
</evidence>
<dbReference type="Proteomes" id="UP000320231">
    <property type="component" value="Chromosome"/>
</dbReference>
<dbReference type="GO" id="GO:0022857">
    <property type="term" value="F:transmembrane transporter activity"/>
    <property type="evidence" value="ECO:0007669"/>
    <property type="project" value="InterPro"/>
</dbReference>
<dbReference type="PROSITE" id="PS50850">
    <property type="entry name" value="MFS"/>
    <property type="match status" value="1"/>
</dbReference>
<evidence type="ECO:0000256" key="7">
    <source>
        <dbReference type="SAM" id="Phobius"/>
    </source>
</evidence>
<dbReference type="SUPFAM" id="SSF103473">
    <property type="entry name" value="MFS general substrate transporter"/>
    <property type="match status" value="1"/>
</dbReference>
<reference evidence="9 10" key="1">
    <citation type="journal article" date="2019" name="Microbiol. Resour. Announc.">
        <title>Complete Genome Sequence of Halomonas sulfidaeris Strain Esulfide1 Isolated from a Metal Sulfide Rock at a Depth of 2,200 Meters, Obtained Using Nanopore Sequencing.</title>
        <authorList>
            <person name="Saito M."/>
            <person name="Nishigata A."/>
            <person name="Galipon J."/>
            <person name="Arakawa K."/>
        </authorList>
    </citation>
    <scope>NUCLEOTIDE SEQUENCE [LARGE SCALE GENOMIC DNA]</scope>
    <source>
        <strain evidence="9 10">ATCC BAA-803</strain>
    </source>
</reference>
<dbReference type="InterPro" id="IPR011701">
    <property type="entry name" value="MFS"/>
</dbReference>
<comment type="subcellular location">
    <subcellularLocation>
        <location evidence="1">Cell membrane</location>
        <topology evidence="1">Multi-pass membrane protein</topology>
    </subcellularLocation>
</comment>
<evidence type="ECO:0000256" key="2">
    <source>
        <dbReference type="ARBA" id="ARBA00022448"/>
    </source>
</evidence>
<accession>A0A455U380</accession>
<evidence type="ECO:0000313" key="10">
    <source>
        <dbReference type="Proteomes" id="UP000320231"/>
    </source>
</evidence>
<evidence type="ECO:0000256" key="4">
    <source>
        <dbReference type="ARBA" id="ARBA00022692"/>
    </source>
</evidence>
<evidence type="ECO:0000256" key="1">
    <source>
        <dbReference type="ARBA" id="ARBA00004651"/>
    </source>
</evidence>
<feature type="transmembrane region" description="Helical" evidence="7">
    <location>
        <begin position="183"/>
        <end position="207"/>
    </location>
</feature>
<keyword evidence="6 7" id="KW-0472">Membrane</keyword>
<dbReference type="InterPro" id="IPR036259">
    <property type="entry name" value="MFS_trans_sf"/>
</dbReference>
<feature type="transmembrane region" description="Helical" evidence="7">
    <location>
        <begin position="131"/>
        <end position="150"/>
    </location>
</feature>
<dbReference type="GO" id="GO:0005886">
    <property type="term" value="C:plasma membrane"/>
    <property type="evidence" value="ECO:0007669"/>
    <property type="project" value="UniProtKB-SubCell"/>
</dbReference>
<evidence type="ECO:0000313" key="9">
    <source>
        <dbReference type="EMBL" id="BBI58931.1"/>
    </source>
</evidence>
<dbReference type="InterPro" id="IPR020846">
    <property type="entry name" value="MFS_dom"/>
</dbReference>
<evidence type="ECO:0000256" key="3">
    <source>
        <dbReference type="ARBA" id="ARBA00022475"/>
    </source>
</evidence>
<evidence type="ECO:0000256" key="6">
    <source>
        <dbReference type="ARBA" id="ARBA00023136"/>
    </source>
</evidence>
<feature type="transmembrane region" description="Helical" evidence="7">
    <location>
        <begin position="99"/>
        <end position="119"/>
    </location>
</feature>
<keyword evidence="3" id="KW-1003">Cell membrane</keyword>
<feature type="transmembrane region" description="Helical" evidence="7">
    <location>
        <begin position="12"/>
        <end position="34"/>
    </location>
</feature>
<dbReference type="KEGG" id="hsr:HSBAA_02370"/>
<protein>
    <recommendedName>
        <fullName evidence="8">Major facilitator superfamily (MFS) profile domain-containing protein</fullName>
    </recommendedName>
</protein>
<gene>
    <name evidence="9" type="ORF">HSBAA_02370</name>
</gene>
<evidence type="ECO:0000256" key="5">
    <source>
        <dbReference type="ARBA" id="ARBA00022989"/>
    </source>
</evidence>